<dbReference type="RefSeq" id="WP_162368970.1">
    <property type="nucleotide sequence ID" value="NZ_JAAEEH010000001.1"/>
</dbReference>
<evidence type="ECO:0000256" key="2">
    <source>
        <dbReference type="SAM" id="Phobius"/>
    </source>
</evidence>
<dbReference type="InterPro" id="IPR007813">
    <property type="entry name" value="PilN"/>
</dbReference>
<dbReference type="PANTHER" id="PTHR40278:SF1">
    <property type="entry name" value="DNA UTILIZATION PROTEIN HOFN"/>
    <property type="match status" value="1"/>
</dbReference>
<gene>
    <name evidence="3" type="ORF">GXN74_00610</name>
</gene>
<evidence type="ECO:0000256" key="1">
    <source>
        <dbReference type="SAM" id="Coils"/>
    </source>
</evidence>
<dbReference type="PANTHER" id="PTHR40278">
    <property type="entry name" value="DNA UTILIZATION PROTEIN HOFN"/>
    <property type="match status" value="1"/>
</dbReference>
<comment type="caution">
    <text evidence="3">The sequence shown here is derived from an EMBL/GenBank/DDBJ whole genome shotgun (WGS) entry which is preliminary data.</text>
</comment>
<keyword evidence="2" id="KW-1133">Transmembrane helix</keyword>
<feature type="transmembrane region" description="Helical" evidence="2">
    <location>
        <begin position="24"/>
        <end position="44"/>
    </location>
</feature>
<name>A0A7X5HT99_9FIRM</name>
<feature type="coiled-coil region" evidence="1">
    <location>
        <begin position="65"/>
        <end position="92"/>
    </location>
</feature>
<dbReference type="Proteomes" id="UP000461585">
    <property type="component" value="Unassembled WGS sequence"/>
</dbReference>
<dbReference type="Pfam" id="PF05137">
    <property type="entry name" value="PilN"/>
    <property type="match status" value="1"/>
</dbReference>
<sequence length="187" mass="21289">MYDFNFFENYRNKKKKVDKGSRSAMLLVLAFLLLFGGFMGFNFYRMAALQSDMDALQAKLSLPENRETLARLENKQNQLVSLERLVVQLEKVKATTESGDTIQQVWFEKIVAAIPVDLQLTSISMRTDSVEVMGRAPIRSSIAEFQHNLRNSKLSGNLHVSNITYGEDENSFTLFMKMGGEPDAYNQ</sequence>
<protein>
    <submittedName>
        <fullName evidence="3">PilN domain-containing protein</fullName>
    </submittedName>
</protein>
<dbReference type="AlphaFoldDB" id="A0A7X5HT99"/>
<evidence type="ECO:0000313" key="4">
    <source>
        <dbReference type="Proteomes" id="UP000461585"/>
    </source>
</evidence>
<keyword evidence="2" id="KW-0472">Membrane</keyword>
<organism evidence="3 4">
    <name type="scientific">Anaerotalea alkaliphila</name>
    <dbReference type="NCBI Taxonomy" id="2662126"/>
    <lineage>
        <taxon>Bacteria</taxon>
        <taxon>Bacillati</taxon>
        <taxon>Bacillota</taxon>
        <taxon>Clostridia</taxon>
        <taxon>Eubacteriales</taxon>
        <taxon>Anaerotalea</taxon>
    </lineage>
</organism>
<dbReference type="InterPro" id="IPR052534">
    <property type="entry name" value="Extracell_DNA_Util/SecSys_Comp"/>
</dbReference>
<reference evidence="3 4" key="1">
    <citation type="submission" date="2020-01" db="EMBL/GenBank/DDBJ databases">
        <title>Anaeroalcalibacter tamaniensis gen. nov., sp. nov., moderately halophilic strictly anaerobic fermenter bacterium from mud volcano of Taman peninsula.</title>
        <authorList>
            <person name="Frolova A."/>
            <person name="Merkel A.Y."/>
            <person name="Slobodkin A.I."/>
        </authorList>
    </citation>
    <scope>NUCLEOTIDE SEQUENCE [LARGE SCALE GENOMIC DNA]</scope>
    <source>
        <strain evidence="3 4">F-3ap</strain>
    </source>
</reference>
<keyword evidence="1" id="KW-0175">Coiled coil</keyword>
<evidence type="ECO:0000313" key="3">
    <source>
        <dbReference type="EMBL" id="NDL66246.1"/>
    </source>
</evidence>
<keyword evidence="4" id="KW-1185">Reference proteome</keyword>
<keyword evidence="2" id="KW-0812">Transmembrane</keyword>
<proteinExistence type="predicted"/>
<accession>A0A7X5HT99</accession>
<dbReference type="EMBL" id="JAAEEH010000001">
    <property type="protein sequence ID" value="NDL66246.1"/>
    <property type="molecule type" value="Genomic_DNA"/>
</dbReference>